<dbReference type="EMBL" id="FUYE01000002">
    <property type="protein sequence ID" value="SKA81289.1"/>
    <property type="molecule type" value="Genomic_DNA"/>
</dbReference>
<gene>
    <name evidence="1" type="ORF">SAMN02745166_00739</name>
</gene>
<keyword evidence="2" id="KW-1185">Reference proteome</keyword>
<proteinExistence type="predicted"/>
<dbReference type="InterPro" id="IPR005358">
    <property type="entry name" value="Puta_zinc/iron-chelating_dom"/>
</dbReference>
<protein>
    <submittedName>
        <fullName evidence="1">Putative zinc-or iron-chelating domain-containing protein</fullName>
    </submittedName>
</protein>
<dbReference type="AlphaFoldDB" id="A0A1T4WVL3"/>
<organism evidence="1 2">
    <name type="scientific">Prosthecobacter debontii</name>
    <dbReference type="NCBI Taxonomy" id="48467"/>
    <lineage>
        <taxon>Bacteria</taxon>
        <taxon>Pseudomonadati</taxon>
        <taxon>Verrucomicrobiota</taxon>
        <taxon>Verrucomicrobiia</taxon>
        <taxon>Verrucomicrobiales</taxon>
        <taxon>Verrucomicrobiaceae</taxon>
        <taxon>Prosthecobacter</taxon>
    </lineage>
</organism>
<accession>A0A1T4WVL3</accession>
<reference evidence="2" key="1">
    <citation type="submission" date="2017-02" db="EMBL/GenBank/DDBJ databases">
        <authorList>
            <person name="Varghese N."/>
            <person name="Submissions S."/>
        </authorList>
    </citation>
    <scope>NUCLEOTIDE SEQUENCE [LARGE SCALE GENOMIC DNA]</scope>
    <source>
        <strain evidence="2">ATCC 700200</strain>
    </source>
</reference>
<dbReference type="Pfam" id="PF03692">
    <property type="entry name" value="CxxCxxCC"/>
    <property type="match status" value="1"/>
</dbReference>
<evidence type="ECO:0000313" key="2">
    <source>
        <dbReference type="Proteomes" id="UP000190774"/>
    </source>
</evidence>
<dbReference type="RefSeq" id="WP_245846448.1">
    <property type="nucleotide sequence ID" value="NZ_FUYE01000002.1"/>
</dbReference>
<sequence length="150" mass="16783">MSRKKQPPDSTLKAALDEVKAIYAELEKRPLQRDCQMRTQCCHFRLTGRTPFLTLGEALYAAQGVRASGRKDLKPRPDGACPLLGKEGRCTIYLHRPFGCRTHFCHEAGGMYPRKHIADLIHRLEALDEKLGGDGSRELEPAVSDALAKR</sequence>
<dbReference type="STRING" id="48467.SAMN02745166_00739"/>
<dbReference type="Proteomes" id="UP000190774">
    <property type="component" value="Unassembled WGS sequence"/>
</dbReference>
<name>A0A1T4WVL3_9BACT</name>
<evidence type="ECO:0000313" key="1">
    <source>
        <dbReference type="EMBL" id="SKA81289.1"/>
    </source>
</evidence>